<evidence type="ECO:0000313" key="11">
    <source>
        <dbReference type="Proteomes" id="UP000318138"/>
    </source>
</evidence>
<dbReference type="GO" id="GO:0005509">
    <property type="term" value="F:calcium ion binding"/>
    <property type="evidence" value="ECO:0007669"/>
    <property type="project" value="InterPro"/>
</dbReference>
<dbReference type="CDD" id="cd11318">
    <property type="entry name" value="AmyAc_bac_fung_AmyA"/>
    <property type="match status" value="1"/>
</dbReference>
<keyword evidence="5" id="KW-0119">Carbohydrate metabolism</keyword>
<dbReference type="Proteomes" id="UP000318138">
    <property type="component" value="Chromosome"/>
</dbReference>
<evidence type="ECO:0000256" key="6">
    <source>
        <dbReference type="ARBA" id="ARBA00023295"/>
    </source>
</evidence>
<dbReference type="Gene3D" id="2.40.30.140">
    <property type="match status" value="1"/>
</dbReference>
<keyword evidence="4 10" id="KW-0378">Hydrolase</keyword>
<comment type="cofactor">
    <cofactor evidence="1">
        <name>Ca(2+)</name>
        <dbReference type="ChEBI" id="CHEBI:29108"/>
    </cofactor>
</comment>
<dbReference type="EMBL" id="CP041372">
    <property type="protein sequence ID" value="QKS73354.1"/>
    <property type="molecule type" value="Genomic_DNA"/>
</dbReference>
<feature type="active site" description="Proton donor" evidence="7">
    <location>
        <position position="289"/>
    </location>
</feature>
<evidence type="ECO:0000256" key="2">
    <source>
        <dbReference type="ARBA" id="ARBA00008061"/>
    </source>
</evidence>
<dbReference type="EC" id="3.2.1.1" evidence="10"/>
<evidence type="ECO:0000256" key="1">
    <source>
        <dbReference type="ARBA" id="ARBA00001913"/>
    </source>
</evidence>
<dbReference type="GO" id="GO:0005975">
    <property type="term" value="P:carbohydrate metabolic process"/>
    <property type="evidence" value="ECO:0007669"/>
    <property type="project" value="InterPro"/>
</dbReference>
<dbReference type="KEGG" id="psua:FLK61_40520"/>
<feature type="active site" description="Nucleophile" evidence="7">
    <location>
        <position position="259"/>
    </location>
</feature>
<keyword evidence="3 8" id="KW-0479">Metal-binding</keyword>
<dbReference type="Gene3D" id="3.20.20.80">
    <property type="entry name" value="Glycosidases"/>
    <property type="match status" value="1"/>
</dbReference>
<dbReference type="PANTHER" id="PTHR43447">
    <property type="entry name" value="ALPHA-AMYLASE"/>
    <property type="match status" value="1"/>
</dbReference>
<gene>
    <name evidence="10" type="ORF">FLK61_40520</name>
</gene>
<dbReference type="SMART" id="SM00642">
    <property type="entry name" value="Aamy"/>
    <property type="match status" value="1"/>
</dbReference>
<feature type="binding site" evidence="8">
    <location>
        <position position="230"/>
    </location>
    <ligand>
        <name>Ca(2+)</name>
        <dbReference type="ChEBI" id="CHEBI:29108"/>
        <label>2</label>
    </ligand>
</feature>
<protein>
    <submittedName>
        <fullName evidence="10">Alpha-amylase</fullName>
        <ecNumber evidence="10">3.2.1.1</ecNumber>
    </submittedName>
</protein>
<dbReference type="SMR" id="A0A859FKN7"/>
<dbReference type="InterPro" id="IPR013776">
    <property type="entry name" value="A-amylase_thermo"/>
</dbReference>
<dbReference type="SUPFAM" id="SSF51011">
    <property type="entry name" value="Glycosyl hydrolase domain"/>
    <property type="match status" value="1"/>
</dbReference>
<dbReference type="AlphaFoldDB" id="A0A859FKN7"/>
<sequence>MIKRRYLMRRWVIAMLAVLFLFPSVVVADGLNGTMMQYYEWHLENDGQHWNRLHDDAAALSDAGITAIWIPPAYKGNSQADVGYGAYDLYDLGEFNQKGTVRTKYGTKAQLERAIGTLKSNDINVYGDVVMNHKMGADFTEAVQAVQVNPSNRWQDISGAYTIDAWTGFDFPGRNNAYSDFKWRWFHFNGVDWDQRYQENHLFRFANTNWNWRVDEENGNYDYLLGSNIDFSHLEVQEELKDWGSWFTDELDLDGYRLDAIKHIPFWYTSDWVRHQRNEADQDLFVVGEYWKDDVGALEYYLDEMNWEMSLFDVPLNYNFYRASQQGGSYDMRNILRGSLVESHPMHAVTFVDNHDTQPGESLESWVADWFKPLAYATILTREGGYPNVFYGDYYGIPNDNISAKKDMIDELLDARQHYAYGTQHDYFDHWDIVGWTREGSSSRPNSGLATIMSNGPGGSKWMYVGRQHAGATWTDLTGNNGASVTINSDGWGEFFTNGGSVSVYVNQ</sequence>
<organism evidence="10 11">
    <name type="scientific">Paenalkalicoccus suaedae</name>
    <dbReference type="NCBI Taxonomy" id="2592382"/>
    <lineage>
        <taxon>Bacteria</taxon>
        <taxon>Bacillati</taxon>
        <taxon>Bacillota</taxon>
        <taxon>Bacilli</taxon>
        <taxon>Bacillales</taxon>
        <taxon>Bacillaceae</taxon>
        <taxon>Paenalkalicoccus</taxon>
    </lineage>
</organism>
<evidence type="ECO:0000256" key="5">
    <source>
        <dbReference type="ARBA" id="ARBA00023277"/>
    </source>
</evidence>
<dbReference type="InterPro" id="IPR013780">
    <property type="entry name" value="Glyco_hydro_b"/>
</dbReference>
<dbReference type="RefSeq" id="WP_176011309.1">
    <property type="nucleotide sequence ID" value="NZ_CP041372.2"/>
</dbReference>
<keyword evidence="6 10" id="KW-0326">Glycosidase</keyword>
<dbReference type="NCBIfam" id="NF006968">
    <property type="entry name" value="PRK09441.1-1"/>
    <property type="match status" value="1"/>
</dbReference>
<dbReference type="PIRSF" id="PIRSF001021">
    <property type="entry name" value="Alph-amls_thrmst"/>
    <property type="match status" value="1"/>
</dbReference>
<evidence type="ECO:0000313" key="10">
    <source>
        <dbReference type="EMBL" id="QKS73354.1"/>
    </source>
</evidence>
<comment type="similarity">
    <text evidence="2">Belongs to the glycosyl hydrolase 13 family.</text>
</comment>
<dbReference type="Pfam" id="PF00128">
    <property type="entry name" value="Alpha-amylase"/>
    <property type="match status" value="1"/>
</dbReference>
<evidence type="ECO:0000256" key="3">
    <source>
        <dbReference type="ARBA" id="ARBA00022723"/>
    </source>
</evidence>
<dbReference type="Pfam" id="PF09154">
    <property type="entry name" value="Alpha-amy_C_pro"/>
    <property type="match status" value="1"/>
</dbReference>
<dbReference type="InterPro" id="IPR017853">
    <property type="entry name" value="GH"/>
</dbReference>
<feature type="binding site" evidence="8">
    <location>
        <position position="132"/>
    </location>
    <ligand>
        <name>Ca(2+)</name>
        <dbReference type="ChEBI" id="CHEBI:29108"/>
        <label>1</label>
    </ligand>
</feature>
<proteinExistence type="inferred from homology"/>
<keyword evidence="8" id="KW-0106">Calcium</keyword>
<feature type="binding site" evidence="8">
    <location>
        <position position="328"/>
    </location>
    <ligand>
        <name>Ca(2+)</name>
        <dbReference type="ChEBI" id="CHEBI:29108"/>
        <label>3</label>
    </ligand>
</feature>
<reference evidence="11" key="1">
    <citation type="submission" date="2019-07" db="EMBL/GenBank/DDBJ databases">
        <title>Bacillus alkalisoli sp. nov. isolated from saline soil.</title>
        <authorList>
            <person name="Sun J.-Q."/>
            <person name="Xu L."/>
        </authorList>
    </citation>
    <scope>NUCLEOTIDE SEQUENCE [LARGE SCALE GENOMIC DNA]</scope>
    <source>
        <strain evidence="11">M4U3P1</strain>
    </source>
</reference>
<keyword evidence="11" id="KW-1185">Reference proteome</keyword>
<dbReference type="Gene3D" id="2.60.40.1180">
    <property type="entry name" value="Golgi alpha-mannosidase II"/>
    <property type="match status" value="1"/>
</dbReference>
<dbReference type="GO" id="GO:0004556">
    <property type="term" value="F:alpha-amylase activity"/>
    <property type="evidence" value="ECO:0007669"/>
    <property type="project" value="UniProtKB-EC"/>
</dbReference>
<feature type="domain" description="Glycosyl hydrolase family 13 catalytic" evidence="9">
    <location>
        <begin position="33"/>
        <end position="437"/>
    </location>
</feature>
<dbReference type="InterPro" id="IPR006047">
    <property type="entry name" value="GH13_cat_dom"/>
</dbReference>
<evidence type="ECO:0000256" key="8">
    <source>
        <dbReference type="PIRSR" id="PIRSR001021-2"/>
    </source>
</evidence>
<feature type="binding site" evidence="8">
    <location>
        <position position="432"/>
    </location>
    <ligand>
        <name>Ca(2+)</name>
        <dbReference type="ChEBI" id="CHEBI:29108"/>
        <label>3</label>
    </ligand>
</feature>
<dbReference type="SUPFAM" id="SSF51445">
    <property type="entry name" value="(Trans)glycosidases"/>
    <property type="match status" value="1"/>
</dbReference>
<name>A0A859FKN7_9BACI</name>
<dbReference type="InterPro" id="IPR015237">
    <property type="entry name" value="Alpha-amylase_C_pro"/>
</dbReference>
<evidence type="ECO:0000259" key="9">
    <source>
        <dbReference type="SMART" id="SM00642"/>
    </source>
</evidence>
<evidence type="ECO:0000256" key="4">
    <source>
        <dbReference type="ARBA" id="ARBA00022801"/>
    </source>
</evidence>
<evidence type="ECO:0000256" key="7">
    <source>
        <dbReference type="PIRSR" id="PIRSR001021-1"/>
    </source>
</evidence>
<dbReference type="NCBIfam" id="NF006969">
    <property type="entry name" value="PRK09441.1-2"/>
    <property type="match status" value="1"/>
</dbReference>
<accession>A0A859FKN7</accession>
<feature type="binding site" evidence="8">
    <location>
        <position position="263"/>
    </location>
    <ligand>
        <name>Ca(2+)</name>
        <dbReference type="ChEBI" id="CHEBI:29108"/>
        <label>1</label>
    </ligand>
</feature>
<feature type="binding site" evidence="8">
    <location>
        <position position="222"/>
    </location>
    <ligand>
        <name>Ca(2+)</name>
        <dbReference type="ChEBI" id="CHEBI:29108"/>
        <label>1</label>
    </ligand>
</feature>